<dbReference type="GO" id="GO:0003341">
    <property type="term" value="P:cilium movement"/>
    <property type="evidence" value="ECO:0007669"/>
    <property type="project" value="TreeGrafter"/>
</dbReference>
<evidence type="ECO:0000256" key="8">
    <source>
        <dbReference type="ARBA" id="ARBA00023175"/>
    </source>
</evidence>
<comment type="similarity">
    <text evidence="3">Belongs to the dynein intermediate chain family.</text>
</comment>
<dbReference type="AlphaFoldDB" id="U6JZ72"/>
<evidence type="ECO:0000256" key="12">
    <source>
        <dbReference type="SAM" id="MobiDB-lite"/>
    </source>
</evidence>
<evidence type="ECO:0000313" key="13">
    <source>
        <dbReference type="EMBL" id="CDJ30036.1"/>
    </source>
</evidence>
<dbReference type="PANTHER" id="PTHR12442">
    <property type="entry name" value="DYNEIN INTERMEDIATE CHAIN"/>
    <property type="match status" value="1"/>
</dbReference>
<feature type="region of interest" description="Disordered" evidence="12">
    <location>
        <begin position="1"/>
        <end position="42"/>
    </location>
</feature>
<dbReference type="SUPFAM" id="SSF50978">
    <property type="entry name" value="WD40 repeat-like"/>
    <property type="match status" value="1"/>
</dbReference>
<keyword evidence="5" id="KW-0853">WD repeat</keyword>
<evidence type="ECO:0000256" key="10">
    <source>
        <dbReference type="ARBA" id="ARBA00023273"/>
    </source>
</evidence>
<keyword evidence="4" id="KW-0963">Cytoplasm</keyword>
<dbReference type="GeneID" id="25377482"/>
<dbReference type="PANTHER" id="PTHR12442:SF11">
    <property type="entry name" value="DYNEIN AXONEMAL INTERMEDIATE CHAIN 1"/>
    <property type="match status" value="1"/>
</dbReference>
<keyword evidence="8" id="KW-0505">Motor protein</keyword>
<proteinExistence type="inferred from homology"/>
<dbReference type="GO" id="GO:0036157">
    <property type="term" value="C:outer dynein arm"/>
    <property type="evidence" value="ECO:0007669"/>
    <property type="project" value="TreeGrafter"/>
</dbReference>
<sequence length="392" mass="44732">MTGHRRSSLSIFFRGEEPQESDEAQANQRLKPKDQVQLTPEELRQRMPPKILYPQNPRAPQNITRFSFKENQFKKEGAVEQTVFHLCMESTLLLKESPEAAEQEELLRLREEAEERRRQLEAVEVSIEDDGATQDEEGRVMRNQFNNVDRATQIKSRPTVEQSCSTLPPPKRLCCGTANYWMIWDAYVKEAEAQSRKENETKVLERVVSFNAQQEAYRIFQSTEEEPADAPLVITPIWEFRFSRAKGKDAMVLRWNPHYHDLLAVGFVCWEVDPATSQLSFFSVSADGRIMRWTILKSKLESEVLLTLKRDTGTLGGGDASPNTGSSAVLPLATGLCFDFCPARPQMFVVGTEEGAIYKCSKDYSGQFLGAYKGTLLAGRWHAHMLRFHNIM</sequence>
<name>U6JZ72_9EIME</name>
<keyword evidence="14" id="KW-1185">Reference proteome</keyword>
<reference evidence="13" key="1">
    <citation type="submission" date="2013-10" db="EMBL/GenBank/DDBJ databases">
        <title>Genomic analysis of the causative agents of coccidiosis in chickens.</title>
        <authorList>
            <person name="Reid A.J."/>
            <person name="Blake D."/>
            <person name="Billington K."/>
            <person name="Browne H."/>
            <person name="Dunn M."/>
            <person name="Hung S."/>
            <person name="Kawahara F."/>
            <person name="Miranda-Saavedra D."/>
            <person name="Mourier T."/>
            <person name="Nagra H."/>
            <person name="Otto T.D."/>
            <person name="Rawlings N."/>
            <person name="Sanchez A."/>
            <person name="Sanders M."/>
            <person name="Subramaniam C."/>
            <person name="Tay Y."/>
            <person name="Dear P."/>
            <person name="Doerig C."/>
            <person name="Gruber A."/>
            <person name="Parkinson J."/>
            <person name="Shirley M."/>
            <person name="Wan K.L."/>
            <person name="Berriman M."/>
            <person name="Tomley F."/>
            <person name="Pain A."/>
        </authorList>
    </citation>
    <scope>NUCLEOTIDE SEQUENCE [LARGE SCALE GENOMIC DNA]</scope>
    <source>
        <strain evidence="13">Houghton</strain>
    </source>
</reference>
<reference evidence="13" key="2">
    <citation type="submission" date="2013-10" db="EMBL/GenBank/DDBJ databases">
        <authorList>
            <person name="Aslett M."/>
        </authorList>
    </citation>
    <scope>NUCLEOTIDE SEQUENCE [LARGE SCALE GENOMIC DNA]</scope>
    <source>
        <strain evidence="13">Houghton</strain>
    </source>
</reference>
<feature type="coiled-coil region" evidence="11">
    <location>
        <begin position="99"/>
        <end position="130"/>
    </location>
</feature>
<organism evidence="13 14">
    <name type="scientific">Eimeria mitis</name>
    <dbReference type="NCBI Taxonomy" id="44415"/>
    <lineage>
        <taxon>Eukaryota</taxon>
        <taxon>Sar</taxon>
        <taxon>Alveolata</taxon>
        <taxon>Apicomplexa</taxon>
        <taxon>Conoidasida</taxon>
        <taxon>Coccidia</taxon>
        <taxon>Eucoccidiorida</taxon>
        <taxon>Eimeriorina</taxon>
        <taxon>Eimeriidae</taxon>
        <taxon>Eimeria</taxon>
    </lineage>
</organism>
<evidence type="ECO:0000256" key="3">
    <source>
        <dbReference type="ARBA" id="ARBA00011059"/>
    </source>
</evidence>
<dbReference type="Proteomes" id="UP000030744">
    <property type="component" value="Unassembled WGS sequence"/>
</dbReference>
<keyword evidence="11" id="KW-0175">Coiled coil</keyword>
<keyword evidence="6" id="KW-0493">Microtubule</keyword>
<evidence type="ECO:0000256" key="6">
    <source>
        <dbReference type="ARBA" id="ARBA00022701"/>
    </source>
</evidence>
<dbReference type="GO" id="GO:0045504">
    <property type="term" value="F:dynein heavy chain binding"/>
    <property type="evidence" value="ECO:0007669"/>
    <property type="project" value="TreeGrafter"/>
</dbReference>
<evidence type="ECO:0000256" key="11">
    <source>
        <dbReference type="SAM" id="Coils"/>
    </source>
</evidence>
<comment type="subcellular location">
    <subcellularLocation>
        <location evidence="1">Cell projection</location>
        <location evidence="1">Cilium</location>
    </subcellularLocation>
    <subcellularLocation>
        <location evidence="2">Cytoplasm</location>
        <location evidence="2">Cytoskeleton</location>
    </subcellularLocation>
</comment>
<keyword evidence="9" id="KW-0206">Cytoskeleton</keyword>
<dbReference type="InterPro" id="IPR036322">
    <property type="entry name" value="WD40_repeat_dom_sf"/>
</dbReference>
<evidence type="ECO:0000256" key="7">
    <source>
        <dbReference type="ARBA" id="ARBA00022737"/>
    </source>
</evidence>
<keyword evidence="10" id="KW-0966">Cell projection</keyword>
<dbReference type="GO" id="GO:0045503">
    <property type="term" value="F:dynein light chain binding"/>
    <property type="evidence" value="ECO:0007669"/>
    <property type="project" value="TreeGrafter"/>
</dbReference>
<keyword evidence="7" id="KW-0677">Repeat</keyword>
<dbReference type="OrthoDB" id="24670at2759"/>
<evidence type="ECO:0000256" key="1">
    <source>
        <dbReference type="ARBA" id="ARBA00004138"/>
    </source>
</evidence>
<accession>U6JZ72</accession>
<dbReference type="InterPro" id="IPR050687">
    <property type="entry name" value="Dynein_IC"/>
</dbReference>
<evidence type="ECO:0000256" key="4">
    <source>
        <dbReference type="ARBA" id="ARBA00022490"/>
    </source>
</evidence>
<evidence type="ECO:0000256" key="2">
    <source>
        <dbReference type="ARBA" id="ARBA00004245"/>
    </source>
</evidence>
<evidence type="ECO:0000313" key="14">
    <source>
        <dbReference type="Proteomes" id="UP000030744"/>
    </source>
</evidence>
<dbReference type="GO" id="GO:0036158">
    <property type="term" value="P:outer dynein arm assembly"/>
    <property type="evidence" value="ECO:0007669"/>
    <property type="project" value="TreeGrafter"/>
</dbReference>
<protein>
    <submittedName>
        <fullName evidence="13">Dynein intermediate chain, putative</fullName>
    </submittedName>
</protein>
<evidence type="ECO:0000256" key="5">
    <source>
        <dbReference type="ARBA" id="ARBA00022574"/>
    </source>
</evidence>
<dbReference type="VEuPathDB" id="ToxoDB:EMH_0026130"/>
<dbReference type="EMBL" id="HG682263">
    <property type="protein sequence ID" value="CDJ30036.1"/>
    <property type="molecule type" value="Genomic_DNA"/>
</dbReference>
<gene>
    <name evidence="13" type="ORF">EMH_0026130</name>
</gene>
<dbReference type="RefSeq" id="XP_013352603.1">
    <property type="nucleotide sequence ID" value="XM_013497149.1"/>
</dbReference>
<evidence type="ECO:0000256" key="9">
    <source>
        <dbReference type="ARBA" id="ARBA00023212"/>
    </source>
</evidence>
<dbReference type="GO" id="GO:0005874">
    <property type="term" value="C:microtubule"/>
    <property type="evidence" value="ECO:0007669"/>
    <property type="project" value="UniProtKB-KW"/>
</dbReference>